<evidence type="ECO:0000313" key="1">
    <source>
        <dbReference type="EMBL" id="ACV34314.1"/>
    </source>
</evidence>
<accession>C7RPS1</accession>
<reference evidence="1" key="1">
    <citation type="submission" date="2009-08" db="EMBL/GenBank/DDBJ databases">
        <authorList>
            <consortium name="US DOE Joint Genome Institute"/>
            <person name="Lucas S."/>
            <person name="Copeland A."/>
            <person name="Lapidus A."/>
            <person name="Glavina del Rio T."/>
            <person name="Dalin E."/>
            <person name="Tice H."/>
            <person name="Bruce D."/>
            <person name="Barry K."/>
            <person name="Pitluck S."/>
            <person name="Lowry S."/>
            <person name="Larimer F."/>
            <person name="Land M."/>
            <person name="Hauser L."/>
            <person name="Kyrpides N."/>
            <person name="Ivanova N."/>
            <person name="McMahon K.D."/>
            <person name="Hugenholtz P."/>
        </authorList>
    </citation>
    <scope>NUCLEOTIDE SEQUENCE</scope>
    <source>
        <strain evidence="1">UW-1</strain>
    </source>
</reference>
<proteinExistence type="predicted"/>
<name>C7RPS1_ACCRE</name>
<dbReference type="AlphaFoldDB" id="C7RPS1"/>
<dbReference type="KEGG" id="app:CAP2UW1_0978"/>
<reference evidence="1" key="2">
    <citation type="submission" date="2009-09" db="EMBL/GenBank/DDBJ databases">
        <title>Complete sequence of chromosome of Candidatus Accumulibacter phosphatis clade IIA str. UW-1.</title>
        <authorList>
            <consortium name="US DOE Joint Genome Institute"/>
            <person name="Martin H.G."/>
            <person name="Ivanova N."/>
            <person name="Kunin V."/>
            <person name="Warnecke F."/>
            <person name="Barry K."/>
            <person name="He S."/>
            <person name="Salamov A."/>
            <person name="Szeto E."/>
            <person name="Dalin E."/>
            <person name="Pangilinan J.L."/>
            <person name="Lapidus A."/>
            <person name="Lowry S."/>
            <person name="Kyrpides N.C."/>
            <person name="McMahon K.D."/>
            <person name="Hugenholtz P."/>
        </authorList>
    </citation>
    <scope>NUCLEOTIDE SEQUENCE [LARGE SCALE GENOMIC DNA]</scope>
    <source>
        <strain evidence="1">UW-1</strain>
    </source>
</reference>
<protein>
    <submittedName>
        <fullName evidence="1">Uncharacterized protein</fullName>
    </submittedName>
</protein>
<organism evidence="1">
    <name type="scientific">Accumulibacter regalis</name>
    <dbReference type="NCBI Taxonomy" id="522306"/>
    <lineage>
        <taxon>Bacteria</taxon>
        <taxon>Pseudomonadati</taxon>
        <taxon>Pseudomonadota</taxon>
        <taxon>Betaproteobacteria</taxon>
        <taxon>Candidatus Accumulibacter</taxon>
    </lineage>
</organism>
<dbReference type="HOGENOM" id="CLU_2230537_0_0_4"/>
<dbReference type="EMBL" id="CP001715">
    <property type="protein sequence ID" value="ACV34314.1"/>
    <property type="molecule type" value="Genomic_DNA"/>
</dbReference>
<sequence length="105" mass="11577">MPKYSSLLVGLFVILLIPDLRYAQVAFQSPARLSAQRNLERAQYYAGKPSSGDYWGYTRYQSSMATSIQGYVSIRRSQRNTSTVNQGSGNVVANEAGVIGDSYGR</sequence>
<gene>
    <name evidence="1" type="ordered locus">CAP2UW1_0978</name>
</gene>